<evidence type="ECO:0000256" key="1">
    <source>
        <dbReference type="ARBA" id="ARBA00022491"/>
    </source>
</evidence>
<dbReference type="STRING" id="416169.RHOFW104T7_17445"/>
<keyword evidence="1 5" id="KW-0678">Repressor</keyword>
<organism evidence="7 8">
    <name type="scientific">Rhodanobacter thiooxydans</name>
    <dbReference type="NCBI Taxonomy" id="416169"/>
    <lineage>
        <taxon>Bacteria</taxon>
        <taxon>Pseudomonadati</taxon>
        <taxon>Pseudomonadota</taxon>
        <taxon>Gammaproteobacteria</taxon>
        <taxon>Lysobacterales</taxon>
        <taxon>Rhodanobacteraceae</taxon>
        <taxon>Rhodanobacter</taxon>
    </lineage>
</organism>
<dbReference type="Gene3D" id="1.10.10.10">
    <property type="entry name" value="Winged helix-like DNA-binding domain superfamily/Winged helix DNA-binding domain"/>
    <property type="match status" value="1"/>
</dbReference>
<dbReference type="RefSeq" id="WP_008436199.1">
    <property type="nucleotide sequence ID" value="NZ_LVJS01000054.1"/>
</dbReference>
<reference evidence="7 8" key="1">
    <citation type="journal article" date="2016" name="MBio">
        <title>Lateral Gene Transfer in a Heavy Metal-Contaminated-Groundwater Microbial Community.</title>
        <authorList>
            <person name="Hemme C.L."/>
            <person name="Green S.J."/>
            <person name="Rishishwar L."/>
            <person name="Prakash O."/>
            <person name="Pettenato A."/>
            <person name="Chakraborty R."/>
            <person name="Deutschbauer A.M."/>
            <person name="Van Nostrand J.D."/>
            <person name="Wu L."/>
            <person name="He Z."/>
            <person name="Jordan I.K."/>
            <person name="Hazen T.C."/>
            <person name="Arkin A.P."/>
            <person name="Kostka J.E."/>
            <person name="Zhou J."/>
        </authorList>
    </citation>
    <scope>NUCLEOTIDE SEQUENCE [LARGE SCALE GENOMIC DNA]</scope>
    <source>
        <strain evidence="7 8">FW104-T7</strain>
    </source>
</reference>
<evidence type="ECO:0000256" key="5">
    <source>
        <dbReference type="HAMAP-Rule" id="MF_00081"/>
    </source>
</evidence>
<feature type="domain" description="Heat-inducible transcription repressor HrcA C-terminal" evidence="6">
    <location>
        <begin position="112"/>
        <end position="335"/>
    </location>
</feature>
<evidence type="ECO:0000256" key="2">
    <source>
        <dbReference type="ARBA" id="ARBA00023015"/>
    </source>
</evidence>
<comment type="similarity">
    <text evidence="5">Belongs to the HrcA family.</text>
</comment>
<dbReference type="SUPFAM" id="SSF55781">
    <property type="entry name" value="GAF domain-like"/>
    <property type="match status" value="1"/>
</dbReference>
<gene>
    <name evidence="5" type="primary">hrcA</name>
    <name evidence="7" type="ORF">RHOFW104T7_17445</name>
</gene>
<dbReference type="PANTHER" id="PTHR34824:SF1">
    <property type="entry name" value="HEAT-INDUCIBLE TRANSCRIPTION REPRESSOR HRCA"/>
    <property type="match status" value="1"/>
</dbReference>
<dbReference type="GO" id="GO:0003677">
    <property type="term" value="F:DNA binding"/>
    <property type="evidence" value="ECO:0007669"/>
    <property type="project" value="InterPro"/>
</dbReference>
<evidence type="ECO:0000256" key="4">
    <source>
        <dbReference type="ARBA" id="ARBA00023163"/>
    </source>
</evidence>
<name>A0A154QE99_9GAMM</name>
<dbReference type="Gene3D" id="3.30.450.40">
    <property type="match status" value="1"/>
</dbReference>
<evidence type="ECO:0000256" key="3">
    <source>
        <dbReference type="ARBA" id="ARBA00023016"/>
    </source>
</evidence>
<dbReference type="NCBIfam" id="TIGR00331">
    <property type="entry name" value="hrcA"/>
    <property type="match status" value="1"/>
</dbReference>
<dbReference type="eggNOG" id="COG1420">
    <property type="taxonomic scope" value="Bacteria"/>
</dbReference>
<dbReference type="InterPro" id="IPR036390">
    <property type="entry name" value="WH_DNA-bd_sf"/>
</dbReference>
<dbReference type="InterPro" id="IPR036388">
    <property type="entry name" value="WH-like_DNA-bd_sf"/>
</dbReference>
<dbReference type="Proteomes" id="UP000076131">
    <property type="component" value="Unassembled WGS sequence"/>
</dbReference>
<dbReference type="InterPro" id="IPR021153">
    <property type="entry name" value="HrcA_C"/>
</dbReference>
<dbReference type="PIRSF" id="PIRSF005485">
    <property type="entry name" value="HrcA"/>
    <property type="match status" value="1"/>
</dbReference>
<sequence>MIKPPGHDLDARARRLLRTLIAQYLVDGEPVGSRTLSRSSGLDVSPATIRNIMADLEDAGLVASPHTSAGRVPTPRGLRLFVDSLIELQPLPRAEMARLQRELPPGPTTTRDLLGNVSTLLSAMTHFAGVVTVPRQADFPLRHIDFVALPDARVLVILVFSDNQVQNRIVQLARPVGGSELEHAANYLNSHFTGLRVDDIRAHLLAEVRKTGSELNQLLASTVELATASFAPPATGPGGPDVLVSGQTNLMGYSELADLQRLRELFEAFQQKNELLQLMEVCARAPGVRLFIGEESGFTALDGCSVVTASYGAQGRVLGAVGVIGPTRMAYERVIPVVQATAGLLSDALNRAATTL</sequence>
<dbReference type="InterPro" id="IPR029016">
    <property type="entry name" value="GAF-like_dom_sf"/>
</dbReference>
<dbReference type="InterPro" id="IPR002571">
    <property type="entry name" value="HrcA"/>
</dbReference>
<comment type="function">
    <text evidence="5">Negative regulator of class I heat shock genes (grpE-dnaK-dnaJ and groELS operons). Prevents heat-shock induction of these operons.</text>
</comment>
<dbReference type="HAMAP" id="MF_00081">
    <property type="entry name" value="HrcA"/>
    <property type="match status" value="1"/>
</dbReference>
<comment type="caution">
    <text evidence="7">The sequence shown here is derived from an EMBL/GenBank/DDBJ whole genome shotgun (WGS) entry which is preliminary data.</text>
</comment>
<dbReference type="EMBL" id="LVJS01000054">
    <property type="protein sequence ID" value="KZC22597.1"/>
    <property type="molecule type" value="Genomic_DNA"/>
</dbReference>
<dbReference type="Pfam" id="PF01628">
    <property type="entry name" value="HrcA"/>
    <property type="match status" value="1"/>
</dbReference>
<proteinExistence type="inferred from homology"/>
<keyword evidence="8" id="KW-1185">Reference proteome</keyword>
<dbReference type="SUPFAM" id="SSF46785">
    <property type="entry name" value="Winged helix' DNA-binding domain"/>
    <property type="match status" value="1"/>
</dbReference>
<dbReference type="GO" id="GO:0045892">
    <property type="term" value="P:negative regulation of DNA-templated transcription"/>
    <property type="evidence" value="ECO:0007669"/>
    <property type="project" value="UniProtKB-UniRule"/>
</dbReference>
<dbReference type="PANTHER" id="PTHR34824">
    <property type="entry name" value="HEAT-INDUCIBLE TRANSCRIPTION REPRESSOR HRCA"/>
    <property type="match status" value="1"/>
</dbReference>
<keyword evidence="3 5" id="KW-0346">Stress response</keyword>
<keyword evidence="2 5" id="KW-0805">Transcription regulation</keyword>
<evidence type="ECO:0000259" key="6">
    <source>
        <dbReference type="Pfam" id="PF01628"/>
    </source>
</evidence>
<accession>A0A154QE99</accession>
<dbReference type="AlphaFoldDB" id="A0A154QE99"/>
<keyword evidence="4 5" id="KW-0804">Transcription</keyword>
<protein>
    <recommendedName>
        <fullName evidence="5">Heat-inducible transcription repressor HrcA</fullName>
    </recommendedName>
</protein>
<evidence type="ECO:0000313" key="8">
    <source>
        <dbReference type="Proteomes" id="UP000076131"/>
    </source>
</evidence>
<evidence type="ECO:0000313" key="7">
    <source>
        <dbReference type="EMBL" id="KZC22597.1"/>
    </source>
</evidence>